<gene>
    <name evidence="7" type="ORF">MNBD_ALPHA02-171</name>
</gene>
<accession>A0A3B0RQ55</accession>
<dbReference type="PIRSF" id="PIRSF006060">
    <property type="entry name" value="AA_transporter"/>
    <property type="match status" value="1"/>
</dbReference>
<comment type="subcellular location">
    <subcellularLocation>
        <location evidence="1">Cell membrane</location>
        <topology evidence="1">Multi-pass membrane protein</topology>
    </subcellularLocation>
</comment>
<feature type="transmembrane region" description="Helical" evidence="6">
    <location>
        <begin position="31"/>
        <end position="53"/>
    </location>
</feature>
<evidence type="ECO:0000256" key="1">
    <source>
        <dbReference type="ARBA" id="ARBA00004651"/>
    </source>
</evidence>
<dbReference type="Pfam" id="PF13520">
    <property type="entry name" value="AA_permease_2"/>
    <property type="match status" value="1"/>
</dbReference>
<evidence type="ECO:0000256" key="4">
    <source>
        <dbReference type="ARBA" id="ARBA00022989"/>
    </source>
</evidence>
<keyword evidence="4 6" id="KW-1133">Transmembrane helix</keyword>
<feature type="transmembrane region" description="Helical" evidence="6">
    <location>
        <begin position="141"/>
        <end position="161"/>
    </location>
</feature>
<dbReference type="InterPro" id="IPR002293">
    <property type="entry name" value="AA/rel_permease1"/>
</dbReference>
<dbReference type="InterPro" id="IPR050367">
    <property type="entry name" value="APC_superfamily"/>
</dbReference>
<evidence type="ECO:0000256" key="6">
    <source>
        <dbReference type="SAM" id="Phobius"/>
    </source>
</evidence>
<feature type="transmembrane region" description="Helical" evidence="6">
    <location>
        <begin position="414"/>
        <end position="433"/>
    </location>
</feature>
<dbReference type="EMBL" id="UOED01000103">
    <property type="protein sequence ID" value="VAV95704.1"/>
    <property type="molecule type" value="Genomic_DNA"/>
</dbReference>
<keyword evidence="2" id="KW-1003">Cell membrane</keyword>
<dbReference type="Gene3D" id="1.20.1740.10">
    <property type="entry name" value="Amino acid/polyamine transporter I"/>
    <property type="match status" value="1"/>
</dbReference>
<reference evidence="7" key="1">
    <citation type="submission" date="2018-06" db="EMBL/GenBank/DDBJ databases">
        <authorList>
            <person name="Zhirakovskaya E."/>
        </authorList>
    </citation>
    <scope>NUCLEOTIDE SEQUENCE</scope>
</reference>
<name>A0A3B0RQ55_9ZZZZ</name>
<feature type="transmembrane region" description="Helical" evidence="6">
    <location>
        <begin position="374"/>
        <end position="393"/>
    </location>
</feature>
<keyword evidence="5 6" id="KW-0472">Membrane</keyword>
<dbReference type="AlphaFoldDB" id="A0A3B0RQ55"/>
<keyword evidence="3 6" id="KW-0812">Transmembrane</keyword>
<sequence>MGTQSNKSGTDGAQNAVGDGYFSERELRKGAAGWILLAGLGVAYVISGDFAGWNFGLAEGGWGGLAIATLLMAVMYTTMIFSLAELSATIPSAGGGYGFARRAFGPFGGFLTGTAILLEYSVAPAAIATFISAYLDSLIGISGWPVSLAFFAVFIGIHLYGVGEALKLMLGVTIVAVIALLIFIVAMVPHFDVANLFDIPVAGGIGASKFLPYGIIGIWAAIPYGMWFFLAVEGLPLAAEETADPQKNMPKGMIAAIVVLLLLAVLVLLLGPGGGGAAALANAGDPLIAAMRSDAAYGGPTLTGKIINIAGLAGLIASFFSIIFGYSRQVFALSRAGYLPRVLSLTSKRKTPYLALLVPGSLGFLLSLSVDGNMLILVAVFGAAISYILMMAAHIKLRISEPEMDRPYRTPGGIVTSGIALFLAVIALIAGFLVEPNVIFYAAIFYALMVAYFLLYSRRHLVAQAPEEEFEAIRQAEAALD</sequence>
<dbReference type="PANTHER" id="PTHR42770">
    <property type="entry name" value="AMINO ACID TRANSPORTER-RELATED"/>
    <property type="match status" value="1"/>
</dbReference>
<feature type="transmembrane region" description="Helical" evidence="6">
    <location>
        <begin position="210"/>
        <end position="232"/>
    </location>
</feature>
<feature type="transmembrane region" description="Helical" evidence="6">
    <location>
        <begin position="65"/>
        <end position="86"/>
    </location>
</feature>
<evidence type="ECO:0000256" key="3">
    <source>
        <dbReference type="ARBA" id="ARBA00022692"/>
    </source>
</evidence>
<organism evidence="7">
    <name type="scientific">hydrothermal vent metagenome</name>
    <dbReference type="NCBI Taxonomy" id="652676"/>
    <lineage>
        <taxon>unclassified sequences</taxon>
        <taxon>metagenomes</taxon>
        <taxon>ecological metagenomes</taxon>
    </lineage>
</organism>
<evidence type="ECO:0000256" key="2">
    <source>
        <dbReference type="ARBA" id="ARBA00022475"/>
    </source>
</evidence>
<evidence type="ECO:0000313" key="7">
    <source>
        <dbReference type="EMBL" id="VAV95704.1"/>
    </source>
</evidence>
<feature type="transmembrane region" description="Helical" evidence="6">
    <location>
        <begin position="253"/>
        <end position="271"/>
    </location>
</feature>
<feature type="transmembrane region" description="Helical" evidence="6">
    <location>
        <begin position="351"/>
        <end position="368"/>
    </location>
</feature>
<feature type="transmembrane region" description="Helical" evidence="6">
    <location>
        <begin position="168"/>
        <end position="190"/>
    </location>
</feature>
<proteinExistence type="predicted"/>
<evidence type="ECO:0000256" key="5">
    <source>
        <dbReference type="ARBA" id="ARBA00023136"/>
    </source>
</evidence>
<feature type="transmembrane region" description="Helical" evidence="6">
    <location>
        <begin position="306"/>
        <end position="326"/>
    </location>
</feature>
<feature type="transmembrane region" description="Helical" evidence="6">
    <location>
        <begin position="439"/>
        <end position="456"/>
    </location>
</feature>
<dbReference type="PANTHER" id="PTHR42770:SF7">
    <property type="entry name" value="MEMBRANE PROTEIN"/>
    <property type="match status" value="1"/>
</dbReference>
<dbReference type="NCBIfam" id="TIGR00908">
    <property type="entry name" value="2A0305"/>
    <property type="match status" value="1"/>
</dbReference>
<protein>
    <submittedName>
        <fullName evidence="7">Amino acid permease in hypothetical Actinobacterial gene cluster</fullName>
    </submittedName>
</protein>
<dbReference type="InterPro" id="IPR004757">
    <property type="entry name" value="EtNH_permease"/>
</dbReference>
<feature type="transmembrane region" description="Helical" evidence="6">
    <location>
        <begin position="107"/>
        <end position="135"/>
    </location>
</feature>
<dbReference type="GO" id="GO:0005886">
    <property type="term" value="C:plasma membrane"/>
    <property type="evidence" value="ECO:0007669"/>
    <property type="project" value="UniProtKB-SubCell"/>
</dbReference>
<dbReference type="GO" id="GO:0022857">
    <property type="term" value="F:transmembrane transporter activity"/>
    <property type="evidence" value="ECO:0007669"/>
    <property type="project" value="InterPro"/>
</dbReference>